<proteinExistence type="predicted"/>
<keyword evidence="3" id="KW-1185">Reference proteome</keyword>
<dbReference type="VEuPathDB" id="FungiDB:H310_14211"/>
<evidence type="ECO:0000313" key="2">
    <source>
        <dbReference type="EMBL" id="RHY32402.1"/>
    </source>
</evidence>
<evidence type="ECO:0000313" key="3">
    <source>
        <dbReference type="Proteomes" id="UP000285060"/>
    </source>
</evidence>
<dbReference type="EMBL" id="QUSY01000139">
    <property type="protein sequence ID" value="RHY32402.1"/>
    <property type="molecule type" value="Genomic_DNA"/>
</dbReference>
<accession>A0A3R6VEF2</accession>
<name>A0A3R6VEF2_9STRA</name>
<reference evidence="2 3" key="1">
    <citation type="submission" date="2018-08" db="EMBL/GenBank/DDBJ databases">
        <title>Aphanomyces genome sequencing and annotation.</title>
        <authorList>
            <person name="Minardi D."/>
            <person name="Oidtmann B."/>
            <person name="Van Der Giezen M."/>
            <person name="Studholme D.J."/>
        </authorList>
    </citation>
    <scope>NUCLEOTIDE SEQUENCE [LARGE SCALE GENOMIC DNA]</scope>
    <source>
        <strain evidence="2 3">NJM0002</strain>
    </source>
</reference>
<evidence type="ECO:0000256" key="1">
    <source>
        <dbReference type="SAM" id="SignalP"/>
    </source>
</evidence>
<dbReference type="AlphaFoldDB" id="A0A3R6VEF2"/>
<feature type="signal peptide" evidence="1">
    <location>
        <begin position="1"/>
        <end position="26"/>
    </location>
</feature>
<protein>
    <submittedName>
        <fullName evidence="2">Uncharacterized protein</fullName>
    </submittedName>
</protein>
<gene>
    <name evidence="2" type="ORF">DYB32_002614</name>
</gene>
<feature type="chain" id="PRO_5018618387" evidence="1">
    <location>
        <begin position="27"/>
        <end position="143"/>
    </location>
</feature>
<dbReference type="Proteomes" id="UP000285060">
    <property type="component" value="Unassembled WGS sequence"/>
</dbReference>
<organism evidence="2 3">
    <name type="scientific">Aphanomyces invadans</name>
    <dbReference type="NCBI Taxonomy" id="157072"/>
    <lineage>
        <taxon>Eukaryota</taxon>
        <taxon>Sar</taxon>
        <taxon>Stramenopiles</taxon>
        <taxon>Oomycota</taxon>
        <taxon>Saprolegniomycetes</taxon>
        <taxon>Saprolegniales</taxon>
        <taxon>Verrucalvaceae</taxon>
        <taxon>Aphanomyces</taxon>
    </lineage>
</organism>
<comment type="caution">
    <text evidence="2">The sequence shown here is derived from an EMBL/GenBank/DDBJ whole genome shotgun (WGS) entry which is preliminary data.</text>
</comment>
<keyword evidence="1" id="KW-0732">Signal</keyword>
<sequence length="143" mass="15340">MILSRALMAVVMGMTVLLLVFGVIQSHDDKSLPTTPPEQLDVKDGIPDAKEDGTAERGGALPLIGTPFLPADVDPALSLTQLLALWKLPEDAVTLMTYREWVELHEYLTAAAARFEAVHGSVLEVTSNSHSASDTTSPECPSK</sequence>